<evidence type="ECO:0000313" key="2">
    <source>
        <dbReference type="Proteomes" id="UP000887540"/>
    </source>
</evidence>
<dbReference type="Proteomes" id="UP000887540">
    <property type="component" value="Unplaced"/>
</dbReference>
<dbReference type="WBParaSite" id="ACRNAN_scaffold5779.g21677.t1">
    <property type="protein sequence ID" value="ACRNAN_scaffold5779.g21677.t1"/>
    <property type="gene ID" value="ACRNAN_scaffold5779.g21677"/>
</dbReference>
<dbReference type="AlphaFoldDB" id="A0A914E724"/>
<keyword evidence="2" id="KW-1185">Reference proteome</keyword>
<evidence type="ECO:0000313" key="3">
    <source>
        <dbReference type="WBParaSite" id="ACRNAN_scaffold5779.g21677.t1"/>
    </source>
</evidence>
<feature type="region of interest" description="Disordered" evidence="1">
    <location>
        <begin position="28"/>
        <end position="84"/>
    </location>
</feature>
<proteinExistence type="predicted"/>
<organism evidence="2 3">
    <name type="scientific">Acrobeloides nanus</name>
    <dbReference type="NCBI Taxonomy" id="290746"/>
    <lineage>
        <taxon>Eukaryota</taxon>
        <taxon>Metazoa</taxon>
        <taxon>Ecdysozoa</taxon>
        <taxon>Nematoda</taxon>
        <taxon>Chromadorea</taxon>
        <taxon>Rhabditida</taxon>
        <taxon>Tylenchina</taxon>
        <taxon>Cephalobomorpha</taxon>
        <taxon>Cephaloboidea</taxon>
        <taxon>Cephalobidae</taxon>
        <taxon>Acrobeloides</taxon>
    </lineage>
</organism>
<sequence>MDSNIMVKMRIKPWLEKLQQIQEHLRELRQNGRPEENEAGHPRPHLIGRRPPVGRTRAPRFPRAAAMRRTKHPMIFPDNDDRVM</sequence>
<feature type="compositionally biased region" description="Basic and acidic residues" evidence="1">
    <location>
        <begin position="28"/>
        <end position="41"/>
    </location>
</feature>
<evidence type="ECO:0000256" key="1">
    <source>
        <dbReference type="SAM" id="MobiDB-lite"/>
    </source>
</evidence>
<feature type="compositionally biased region" description="Low complexity" evidence="1">
    <location>
        <begin position="55"/>
        <end position="65"/>
    </location>
</feature>
<accession>A0A914E724</accession>
<reference evidence="3" key="1">
    <citation type="submission" date="2022-11" db="UniProtKB">
        <authorList>
            <consortium name="WormBaseParasite"/>
        </authorList>
    </citation>
    <scope>IDENTIFICATION</scope>
</reference>
<name>A0A914E724_9BILA</name>
<protein>
    <submittedName>
        <fullName evidence="3">Uncharacterized protein</fullName>
    </submittedName>
</protein>